<evidence type="ECO:0000313" key="3">
    <source>
        <dbReference type="EMBL" id="GAA2382074.1"/>
    </source>
</evidence>
<feature type="chain" id="PRO_5047161357" description="Lipoprotein" evidence="2">
    <location>
        <begin position="30"/>
        <end position="170"/>
    </location>
</feature>
<feature type="compositionally biased region" description="Polar residues" evidence="1">
    <location>
        <begin position="44"/>
        <end position="55"/>
    </location>
</feature>
<protein>
    <recommendedName>
        <fullName evidence="5">Lipoprotein</fullName>
    </recommendedName>
</protein>
<dbReference type="EMBL" id="BAAARV010000089">
    <property type="protein sequence ID" value="GAA2382074.1"/>
    <property type="molecule type" value="Genomic_DNA"/>
</dbReference>
<evidence type="ECO:0000256" key="1">
    <source>
        <dbReference type="SAM" id="MobiDB-lite"/>
    </source>
</evidence>
<dbReference type="RefSeq" id="WP_344618837.1">
    <property type="nucleotide sequence ID" value="NZ_BAAARV010000089.1"/>
</dbReference>
<sequence length="170" mass="17309">MNRTIVRISVATAALALAALGLAGCSGNAADNQADTPDMVPAGATSSLQPTPTKQSKPKGDTKIVEFKIVQQPKCPEGTAVYRADAVPVIIKWKVTGATGVGLSVDNPDLPGSYGNYPASGTETFTFSCGGPVGSVETHTYTITTTGGKQTKHAQIKASAKVMDTGIGGN</sequence>
<accession>A0ABP5UJL4</accession>
<name>A0ABP5UJL4_9ACTN</name>
<comment type="caution">
    <text evidence="3">The sequence shown here is derived from an EMBL/GenBank/DDBJ whole genome shotgun (WGS) entry which is preliminary data.</text>
</comment>
<proteinExistence type="predicted"/>
<dbReference type="Proteomes" id="UP001501444">
    <property type="component" value="Unassembled WGS sequence"/>
</dbReference>
<gene>
    <name evidence="3" type="ORF">GCM10010170_090190</name>
</gene>
<feature type="signal peptide" evidence="2">
    <location>
        <begin position="1"/>
        <end position="29"/>
    </location>
</feature>
<keyword evidence="2" id="KW-0732">Signal</keyword>
<evidence type="ECO:0000313" key="4">
    <source>
        <dbReference type="Proteomes" id="UP001501444"/>
    </source>
</evidence>
<reference evidence="4" key="1">
    <citation type="journal article" date="2019" name="Int. J. Syst. Evol. Microbiol.">
        <title>The Global Catalogue of Microorganisms (GCM) 10K type strain sequencing project: providing services to taxonomists for standard genome sequencing and annotation.</title>
        <authorList>
            <consortium name="The Broad Institute Genomics Platform"/>
            <consortium name="The Broad Institute Genome Sequencing Center for Infectious Disease"/>
            <person name="Wu L."/>
            <person name="Ma J."/>
        </authorList>
    </citation>
    <scope>NUCLEOTIDE SEQUENCE [LARGE SCALE GENOMIC DNA]</scope>
    <source>
        <strain evidence="4">JCM 3272</strain>
    </source>
</reference>
<dbReference type="PROSITE" id="PS51257">
    <property type="entry name" value="PROKAR_LIPOPROTEIN"/>
    <property type="match status" value="1"/>
</dbReference>
<feature type="region of interest" description="Disordered" evidence="1">
    <location>
        <begin position="33"/>
        <end position="60"/>
    </location>
</feature>
<organism evidence="3 4">
    <name type="scientific">Dactylosporangium salmoneum</name>
    <dbReference type="NCBI Taxonomy" id="53361"/>
    <lineage>
        <taxon>Bacteria</taxon>
        <taxon>Bacillati</taxon>
        <taxon>Actinomycetota</taxon>
        <taxon>Actinomycetes</taxon>
        <taxon>Micromonosporales</taxon>
        <taxon>Micromonosporaceae</taxon>
        <taxon>Dactylosporangium</taxon>
    </lineage>
</organism>
<evidence type="ECO:0008006" key="5">
    <source>
        <dbReference type="Google" id="ProtNLM"/>
    </source>
</evidence>
<keyword evidence="4" id="KW-1185">Reference proteome</keyword>
<evidence type="ECO:0000256" key="2">
    <source>
        <dbReference type="SAM" id="SignalP"/>
    </source>
</evidence>